<dbReference type="EMBL" id="HBHK01021474">
    <property type="protein sequence ID" value="CAD9698779.1"/>
    <property type="molecule type" value="Transcribed_RNA"/>
</dbReference>
<evidence type="ECO:0000313" key="3">
    <source>
        <dbReference type="EMBL" id="CAD9698776.1"/>
    </source>
</evidence>
<protein>
    <recommendedName>
        <fullName evidence="5">Chalcone-flavonone isomerase family protein</fullName>
    </recommendedName>
</protein>
<reference evidence="3" key="1">
    <citation type="submission" date="2021-01" db="EMBL/GenBank/DDBJ databases">
        <authorList>
            <person name="Corre E."/>
            <person name="Pelletier E."/>
            <person name="Niang G."/>
            <person name="Scheremetjew M."/>
            <person name="Finn R."/>
            <person name="Kale V."/>
            <person name="Holt S."/>
            <person name="Cochrane G."/>
            <person name="Meng A."/>
            <person name="Brown T."/>
            <person name="Cohen L."/>
        </authorList>
    </citation>
    <scope>NUCLEOTIDE SEQUENCE</scope>
    <source>
        <strain evidence="3">NY070348D</strain>
    </source>
</reference>
<dbReference type="InterPro" id="IPR036298">
    <property type="entry name" value="Chalcone_isomerase_sf"/>
</dbReference>
<dbReference type="Gene3D" id="3.50.70.10">
    <property type="match status" value="1"/>
</dbReference>
<evidence type="ECO:0000256" key="1">
    <source>
        <dbReference type="SAM" id="MobiDB-lite"/>
    </source>
</evidence>
<dbReference type="SUPFAM" id="SSF54626">
    <property type="entry name" value="Chalcone isomerase"/>
    <property type="match status" value="1"/>
</dbReference>
<evidence type="ECO:0000256" key="2">
    <source>
        <dbReference type="SAM" id="Phobius"/>
    </source>
</evidence>
<feature type="transmembrane region" description="Helical" evidence="2">
    <location>
        <begin position="317"/>
        <end position="335"/>
    </location>
</feature>
<name>A0A7S2SGH3_9STRA</name>
<evidence type="ECO:0000313" key="4">
    <source>
        <dbReference type="EMBL" id="CAD9698779.1"/>
    </source>
</evidence>
<proteinExistence type="predicted"/>
<dbReference type="GO" id="GO:0016872">
    <property type="term" value="F:intramolecular lyase activity"/>
    <property type="evidence" value="ECO:0007669"/>
    <property type="project" value="InterPro"/>
</dbReference>
<feature type="region of interest" description="Disordered" evidence="1">
    <location>
        <begin position="203"/>
        <end position="240"/>
    </location>
</feature>
<sequence>MASGDERQLFGGETWKGDALCGVGERIKKIGFIHVSVYKIALYVDIEGMQQAMQQFRDEELDAKFYAALAQANFRKRIVLRFSRNLSTSQLRPAFIELLEKRVSEQVDVPVIVCKLIPQDQKAGDTIELCFDADGKTITALSNGEEVFSGCCPGPEDLHRALQNAYFDEQTAVPEIRPAICQRIPSILQGANTKPKIAVEGYASEPQSSIRSGGSTASSCTAYSPTSKAELPSPLHQKSTRQRVKNMFFKRKKNSKYEASSRDHEAVYALPASPKSPPPVPTAITNNDDRDAIIEVLKAQMSTQAKSLQENTARTNLVLLLSIVNFLILCMLLATSC</sequence>
<accession>A0A7S2SGH3</accession>
<keyword evidence="2" id="KW-0812">Transmembrane</keyword>
<dbReference type="AlphaFoldDB" id="A0A7S2SGH3"/>
<dbReference type="EMBL" id="HBHK01021473">
    <property type="protein sequence ID" value="CAD9698776.1"/>
    <property type="molecule type" value="Transcribed_RNA"/>
</dbReference>
<evidence type="ECO:0008006" key="5">
    <source>
        <dbReference type="Google" id="ProtNLM"/>
    </source>
</evidence>
<dbReference type="InterPro" id="IPR016088">
    <property type="entry name" value="Chalcone_isomerase_3-sand"/>
</dbReference>
<feature type="compositionally biased region" description="Low complexity" evidence="1">
    <location>
        <begin position="208"/>
        <end position="219"/>
    </location>
</feature>
<organism evidence="3">
    <name type="scientific">Mucochytrium quahogii</name>
    <dbReference type="NCBI Taxonomy" id="96639"/>
    <lineage>
        <taxon>Eukaryota</taxon>
        <taxon>Sar</taxon>
        <taxon>Stramenopiles</taxon>
        <taxon>Bigyra</taxon>
        <taxon>Labyrinthulomycetes</taxon>
        <taxon>Thraustochytrida</taxon>
        <taxon>Thraustochytriidae</taxon>
        <taxon>Mucochytrium</taxon>
    </lineage>
</organism>
<keyword evidence="2" id="KW-1133">Transmembrane helix</keyword>
<keyword evidence="2" id="KW-0472">Membrane</keyword>
<dbReference type="PANTHER" id="PTHR47698:SF2">
    <property type="entry name" value="FATTY-ACID-BINDING PROTEIN 3, CHLOROPLASTIC"/>
    <property type="match status" value="1"/>
</dbReference>
<dbReference type="PANTHER" id="PTHR47698">
    <property type="entry name" value="FATTY-ACID-BINDING PROTEIN 3, CHLOROPLASTIC"/>
    <property type="match status" value="1"/>
</dbReference>
<gene>
    <name evidence="3" type="ORF">QSP1433_LOCUS13688</name>
    <name evidence="4" type="ORF">QSP1433_LOCUS13689</name>
</gene>